<feature type="domain" description="Endonuclease/exonuclease/phosphatase" evidence="1">
    <location>
        <begin position="7"/>
        <end position="122"/>
    </location>
</feature>
<dbReference type="Proteomes" id="UP001281410">
    <property type="component" value="Unassembled WGS sequence"/>
</dbReference>
<keyword evidence="3" id="KW-1185">Reference proteome</keyword>
<protein>
    <recommendedName>
        <fullName evidence="1">Endonuclease/exonuclease/phosphatase domain-containing protein</fullName>
    </recommendedName>
</protein>
<dbReference type="EMBL" id="JANJYJ010000005">
    <property type="protein sequence ID" value="KAK3213080.1"/>
    <property type="molecule type" value="Genomic_DNA"/>
</dbReference>
<dbReference type="Pfam" id="PF03372">
    <property type="entry name" value="Exo_endo_phos"/>
    <property type="match status" value="1"/>
</dbReference>
<dbReference type="AlphaFoldDB" id="A0AAE0E788"/>
<accession>A0AAE0E788</accession>
<organism evidence="2 3">
    <name type="scientific">Dipteronia sinensis</name>
    <dbReference type="NCBI Taxonomy" id="43782"/>
    <lineage>
        <taxon>Eukaryota</taxon>
        <taxon>Viridiplantae</taxon>
        <taxon>Streptophyta</taxon>
        <taxon>Embryophyta</taxon>
        <taxon>Tracheophyta</taxon>
        <taxon>Spermatophyta</taxon>
        <taxon>Magnoliopsida</taxon>
        <taxon>eudicotyledons</taxon>
        <taxon>Gunneridae</taxon>
        <taxon>Pentapetalae</taxon>
        <taxon>rosids</taxon>
        <taxon>malvids</taxon>
        <taxon>Sapindales</taxon>
        <taxon>Sapindaceae</taxon>
        <taxon>Hippocastanoideae</taxon>
        <taxon>Acereae</taxon>
        <taxon>Dipteronia</taxon>
    </lineage>
</organism>
<evidence type="ECO:0000313" key="3">
    <source>
        <dbReference type="Proteomes" id="UP001281410"/>
    </source>
</evidence>
<dbReference type="SUPFAM" id="SSF56219">
    <property type="entry name" value="DNase I-like"/>
    <property type="match status" value="1"/>
</dbReference>
<sequence>MVFCNVYRANVEAEWKELWDYLVGVQNSFSLPWCFGGDFNMVLDPSEKKGESCNMVSIRNFNSFVLQSKVVDIPLSGITFTWSNNREKALWARLDRFLISSEILLWFLSLSQNSLPRSLSDHNAIVIGERKKDWGLSPFRFCNGWLKEKVLMHEALEGWKVCKVSGSTSVALAAKI</sequence>
<evidence type="ECO:0000313" key="2">
    <source>
        <dbReference type="EMBL" id="KAK3213080.1"/>
    </source>
</evidence>
<dbReference type="Gene3D" id="3.60.10.10">
    <property type="entry name" value="Endonuclease/exonuclease/phosphatase"/>
    <property type="match status" value="1"/>
</dbReference>
<proteinExistence type="predicted"/>
<dbReference type="InterPro" id="IPR005135">
    <property type="entry name" value="Endo/exonuclease/phosphatase"/>
</dbReference>
<reference evidence="2" key="1">
    <citation type="journal article" date="2023" name="Plant J.">
        <title>Genome sequences and population genomics provide insights into the demographic history, inbreeding, and mutation load of two 'living fossil' tree species of Dipteronia.</title>
        <authorList>
            <person name="Feng Y."/>
            <person name="Comes H.P."/>
            <person name="Chen J."/>
            <person name="Zhu S."/>
            <person name="Lu R."/>
            <person name="Zhang X."/>
            <person name="Li P."/>
            <person name="Qiu J."/>
            <person name="Olsen K.M."/>
            <person name="Qiu Y."/>
        </authorList>
    </citation>
    <scope>NUCLEOTIDE SEQUENCE</scope>
    <source>
        <strain evidence="2">NBL</strain>
    </source>
</reference>
<dbReference type="PANTHER" id="PTHR33710:SF64">
    <property type="entry name" value="ENDONUCLEASE_EXONUCLEASE_PHOSPHATASE DOMAIN-CONTAINING PROTEIN"/>
    <property type="match status" value="1"/>
</dbReference>
<dbReference type="InterPro" id="IPR036691">
    <property type="entry name" value="Endo/exonu/phosph_ase_sf"/>
</dbReference>
<gene>
    <name evidence="2" type="ORF">Dsin_017786</name>
</gene>
<dbReference type="GO" id="GO:0003824">
    <property type="term" value="F:catalytic activity"/>
    <property type="evidence" value="ECO:0007669"/>
    <property type="project" value="InterPro"/>
</dbReference>
<evidence type="ECO:0000259" key="1">
    <source>
        <dbReference type="Pfam" id="PF03372"/>
    </source>
</evidence>
<dbReference type="PANTHER" id="PTHR33710">
    <property type="entry name" value="BNAC02G09200D PROTEIN"/>
    <property type="match status" value="1"/>
</dbReference>
<name>A0AAE0E788_9ROSI</name>
<comment type="caution">
    <text evidence="2">The sequence shown here is derived from an EMBL/GenBank/DDBJ whole genome shotgun (WGS) entry which is preliminary data.</text>
</comment>